<evidence type="ECO:0000256" key="5">
    <source>
        <dbReference type="ARBA" id="ARBA00022989"/>
    </source>
</evidence>
<dbReference type="Pfam" id="PF00893">
    <property type="entry name" value="Multi_Drug_Res"/>
    <property type="match status" value="1"/>
</dbReference>
<dbReference type="GO" id="GO:0005886">
    <property type="term" value="C:plasma membrane"/>
    <property type="evidence" value="ECO:0007669"/>
    <property type="project" value="UniProtKB-SubCell"/>
</dbReference>
<dbReference type="Gene3D" id="1.10.3730.20">
    <property type="match status" value="1"/>
</dbReference>
<comment type="similarity">
    <text evidence="7 8">Belongs to the drug/metabolite transporter (DMT) superfamily. Small multidrug resistance (SMR) (TC 2.A.7.1) family.</text>
</comment>
<evidence type="ECO:0000256" key="8">
    <source>
        <dbReference type="RuleBase" id="RU003942"/>
    </source>
</evidence>
<evidence type="ECO:0000256" key="2">
    <source>
        <dbReference type="ARBA" id="ARBA00022448"/>
    </source>
</evidence>
<keyword evidence="4 8" id="KW-0812">Transmembrane</keyword>
<gene>
    <name evidence="10" type="ORF">SAMN03097694_1214</name>
</gene>
<dbReference type="GO" id="GO:0015297">
    <property type="term" value="F:antiporter activity"/>
    <property type="evidence" value="ECO:0007669"/>
    <property type="project" value="TreeGrafter"/>
</dbReference>
<dbReference type="GO" id="GO:0015220">
    <property type="term" value="F:choline transmembrane transporter activity"/>
    <property type="evidence" value="ECO:0007669"/>
    <property type="project" value="TreeGrafter"/>
</dbReference>
<sequence>MSLAMTYFYLAIAIIAEVIATSALKASEGFSRLWPSVITVVGYSIAFWCLSLTLKVIPTGIVYAIWSGVGIVLISAVGWFWFKQSLDTPALIGLGLIIAGVLVINLFSKSVGH</sequence>
<dbReference type="GO" id="GO:0015199">
    <property type="term" value="F:amino-acid betaine transmembrane transporter activity"/>
    <property type="evidence" value="ECO:0007669"/>
    <property type="project" value="TreeGrafter"/>
</dbReference>
<evidence type="ECO:0000313" key="11">
    <source>
        <dbReference type="Proteomes" id="UP000182489"/>
    </source>
</evidence>
<keyword evidence="2" id="KW-0813">Transport</keyword>
<evidence type="ECO:0000313" key="10">
    <source>
        <dbReference type="EMBL" id="SFX21349.1"/>
    </source>
</evidence>
<dbReference type="OrthoDB" id="9808638at2"/>
<comment type="subcellular location">
    <subcellularLocation>
        <location evidence="1 8">Cell membrane</location>
        <topology evidence="1 8">Multi-pass membrane protein</topology>
    </subcellularLocation>
</comment>
<dbReference type="EMBL" id="FPKH01000001">
    <property type="protein sequence ID" value="SFX21349.1"/>
    <property type="molecule type" value="Genomic_DNA"/>
</dbReference>
<evidence type="ECO:0000256" key="7">
    <source>
        <dbReference type="ARBA" id="ARBA00038032"/>
    </source>
</evidence>
<proteinExistence type="inferred from homology"/>
<evidence type="ECO:0000256" key="1">
    <source>
        <dbReference type="ARBA" id="ARBA00004651"/>
    </source>
</evidence>
<feature type="transmembrane region" description="Helical" evidence="9">
    <location>
        <begin position="88"/>
        <end position="107"/>
    </location>
</feature>
<dbReference type="InterPro" id="IPR037185">
    <property type="entry name" value="EmrE-like"/>
</dbReference>
<dbReference type="GO" id="GO:0031460">
    <property type="term" value="P:glycine betaine transport"/>
    <property type="evidence" value="ECO:0007669"/>
    <property type="project" value="TreeGrafter"/>
</dbReference>
<reference evidence="10 11" key="1">
    <citation type="submission" date="2016-11" db="EMBL/GenBank/DDBJ databases">
        <authorList>
            <person name="Varghese N."/>
            <person name="Submissions S."/>
        </authorList>
    </citation>
    <scope>NUCLEOTIDE SEQUENCE [LARGE SCALE GENOMIC DNA]</scope>
    <source>
        <strain evidence="10 11">NFR18</strain>
    </source>
</reference>
<name>A0A031GSJ7_9BURK</name>
<evidence type="ECO:0000256" key="3">
    <source>
        <dbReference type="ARBA" id="ARBA00022475"/>
    </source>
</evidence>
<comment type="caution">
    <text evidence="10">The sequence shown here is derived from an EMBL/GenBank/DDBJ whole genome shotgun (WGS) entry which is preliminary data.</text>
</comment>
<dbReference type="InterPro" id="IPR000390">
    <property type="entry name" value="Small_drug/metabolite_transptr"/>
</dbReference>
<dbReference type="GO" id="GO:1990961">
    <property type="term" value="P:xenobiotic detoxification by transmembrane export across the plasma membrane"/>
    <property type="evidence" value="ECO:0007669"/>
    <property type="project" value="UniProtKB-ARBA"/>
</dbReference>
<organism evidence="10 11">
    <name type="scientific">Janthinobacterium lividum</name>
    <dbReference type="NCBI Taxonomy" id="29581"/>
    <lineage>
        <taxon>Bacteria</taxon>
        <taxon>Pseudomonadati</taxon>
        <taxon>Pseudomonadota</taxon>
        <taxon>Betaproteobacteria</taxon>
        <taxon>Burkholderiales</taxon>
        <taxon>Oxalobacteraceae</taxon>
        <taxon>Janthinobacterium</taxon>
    </lineage>
</organism>
<keyword evidence="5 9" id="KW-1133">Transmembrane helix</keyword>
<evidence type="ECO:0000256" key="9">
    <source>
        <dbReference type="SAM" id="Phobius"/>
    </source>
</evidence>
<accession>A0A031GSJ7</accession>
<feature type="transmembrane region" description="Helical" evidence="9">
    <location>
        <begin position="61"/>
        <end position="82"/>
    </location>
</feature>
<evidence type="ECO:0000256" key="6">
    <source>
        <dbReference type="ARBA" id="ARBA00023136"/>
    </source>
</evidence>
<feature type="transmembrane region" description="Helical" evidence="9">
    <location>
        <begin position="7"/>
        <end position="27"/>
    </location>
</feature>
<dbReference type="AlphaFoldDB" id="A0A031GSJ7"/>
<dbReference type="FunFam" id="1.10.3730.20:FF:000001">
    <property type="entry name" value="Quaternary ammonium compound resistance transporter SugE"/>
    <property type="match status" value="1"/>
</dbReference>
<evidence type="ECO:0000256" key="4">
    <source>
        <dbReference type="ARBA" id="ARBA00022692"/>
    </source>
</evidence>
<keyword evidence="6 9" id="KW-0472">Membrane</keyword>
<dbReference type="PANTHER" id="PTHR30561:SF1">
    <property type="entry name" value="MULTIDRUG TRANSPORTER EMRE"/>
    <property type="match status" value="1"/>
</dbReference>
<feature type="transmembrane region" description="Helical" evidence="9">
    <location>
        <begin position="33"/>
        <end position="54"/>
    </location>
</feature>
<dbReference type="PANTHER" id="PTHR30561">
    <property type="entry name" value="SMR FAMILY PROTON-DEPENDENT DRUG EFFLUX TRANSPORTER SUGE"/>
    <property type="match status" value="1"/>
</dbReference>
<keyword evidence="3" id="KW-1003">Cell membrane</keyword>
<dbReference type="InterPro" id="IPR045324">
    <property type="entry name" value="Small_multidrug_res"/>
</dbReference>
<dbReference type="SUPFAM" id="SSF103481">
    <property type="entry name" value="Multidrug resistance efflux transporter EmrE"/>
    <property type="match status" value="1"/>
</dbReference>
<protein>
    <submittedName>
        <fullName evidence="10">Small multidrug resistance pump</fullName>
    </submittedName>
</protein>
<dbReference type="Proteomes" id="UP000182489">
    <property type="component" value="Unassembled WGS sequence"/>
</dbReference>